<gene>
    <name evidence="5" type="ORF">SAMN06265355_105428</name>
</gene>
<feature type="transmembrane region" description="Helical" evidence="3">
    <location>
        <begin position="29"/>
        <end position="46"/>
    </location>
</feature>
<dbReference type="InterPro" id="IPR036291">
    <property type="entry name" value="NAD(P)-bd_dom_sf"/>
</dbReference>
<dbReference type="InterPro" id="IPR013099">
    <property type="entry name" value="K_chnl_dom"/>
</dbReference>
<feature type="transmembrane region" description="Helical" evidence="3">
    <location>
        <begin position="88"/>
        <end position="114"/>
    </location>
</feature>
<dbReference type="PANTHER" id="PTHR43833:SF9">
    <property type="entry name" value="POTASSIUM CHANNEL PROTEIN YUGO-RELATED"/>
    <property type="match status" value="1"/>
</dbReference>
<evidence type="ECO:0000259" key="4">
    <source>
        <dbReference type="PROSITE" id="PS51201"/>
    </source>
</evidence>
<proteinExistence type="predicted"/>
<comment type="subcellular location">
    <subcellularLocation>
        <location evidence="1">Cell membrane</location>
        <topology evidence="1">Multi-pass membrane protein</topology>
    </subcellularLocation>
</comment>
<evidence type="ECO:0000256" key="1">
    <source>
        <dbReference type="ARBA" id="ARBA00004651"/>
    </source>
</evidence>
<dbReference type="EMBL" id="FZNP01000005">
    <property type="protein sequence ID" value="SNR68701.1"/>
    <property type="molecule type" value="Genomic_DNA"/>
</dbReference>
<dbReference type="Pfam" id="PF07885">
    <property type="entry name" value="Ion_trans_2"/>
    <property type="match status" value="1"/>
</dbReference>
<dbReference type="Proteomes" id="UP000198420">
    <property type="component" value="Unassembled WGS sequence"/>
</dbReference>
<dbReference type="InterPro" id="IPR050721">
    <property type="entry name" value="Trk_Ktr_HKT_K-transport"/>
</dbReference>
<keyword evidence="3" id="KW-0472">Membrane</keyword>
<keyword evidence="3" id="KW-0812">Transmembrane</keyword>
<dbReference type="GO" id="GO:0006813">
    <property type="term" value="P:potassium ion transport"/>
    <property type="evidence" value="ECO:0007669"/>
    <property type="project" value="InterPro"/>
</dbReference>
<dbReference type="Gene3D" id="1.10.287.70">
    <property type="match status" value="1"/>
</dbReference>
<keyword evidence="5" id="KW-0406">Ion transport</keyword>
<dbReference type="Gene3D" id="3.40.50.720">
    <property type="entry name" value="NAD(P)-binding Rossmann-like Domain"/>
    <property type="match status" value="1"/>
</dbReference>
<dbReference type="PROSITE" id="PS51201">
    <property type="entry name" value="RCK_N"/>
    <property type="match status" value="1"/>
</dbReference>
<dbReference type="SUPFAM" id="SSF51735">
    <property type="entry name" value="NAD(P)-binding Rossmann-fold domains"/>
    <property type="match status" value="1"/>
</dbReference>
<dbReference type="Pfam" id="PF02254">
    <property type="entry name" value="TrkA_N"/>
    <property type="match status" value="1"/>
</dbReference>
<protein>
    <submittedName>
        <fullName evidence="5">Voltage-gated potassium channel</fullName>
    </submittedName>
</protein>
<dbReference type="AlphaFoldDB" id="A0A238YD84"/>
<feature type="domain" description="RCK N-terminal" evidence="4">
    <location>
        <begin position="131"/>
        <end position="250"/>
    </location>
</feature>
<dbReference type="GO" id="GO:0005886">
    <property type="term" value="C:plasma membrane"/>
    <property type="evidence" value="ECO:0007669"/>
    <property type="project" value="UniProtKB-SubCell"/>
</dbReference>
<dbReference type="SUPFAM" id="SSF81324">
    <property type="entry name" value="Voltage-gated potassium channels"/>
    <property type="match status" value="1"/>
</dbReference>
<dbReference type="GO" id="GO:0034220">
    <property type="term" value="P:monoatomic ion transmembrane transport"/>
    <property type="evidence" value="ECO:0007669"/>
    <property type="project" value="UniProtKB-KW"/>
</dbReference>
<accession>A0A238YD84</accession>
<sequence>MNGPDAARRPLVLLPSARTGPLSAVAKRVGLALVLLLMVVAAVYLDRGGYRDTGDGRLSLLDAFYYASVTMSTTGYGDITPVGDGARLVNIVFITPVRVLFLIVLVGTTLEVLAERTRDDWRRSRWRARVRDHIVVAGYGTKGRSAIRTLLSTGVPPESIVVVDPDPRVVAEAAEAGFAGVVGDATRSSVLRQASVQRAREIVVASARDDTAVLITLTARQLNPHAGIQAAVRESENVPLLRQSGADHVVTSSEAAGRLLGVSTTQPSVGEVIEDLLEQGSGLDLVEREVHPDEVGGPLGAVRAPALAVVRDGRLLPFDDAGCAALEPGDRLIVARSSSRRRGPSGPEEQDGQNGQDGTGPPDGPRERGH</sequence>
<evidence type="ECO:0000313" key="6">
    <source>
        <dbReference type="Proteomes" id="UP000198420"/>
    </source>
</evidence>
<evidence type="ECO:0000256" key="3">
    <source>
        <dbReference type="SAM" id="Phobius"/>
    </source>
</evidence>
<keyword evidence="6" id="KW-1185">Reference proteome</keyword>
<keyword evidence="3" id="KW-1133">Transmembrane helix</keyword>
<evidence type="ECO:0000256" key="2">
    <source>
        <dbReference type="SAM" id="MobiDB-lite"/>
    </source>
</evidence>
<dbReference type="OrthoDB" id="9799090at2"/>
<evidence type="ECO:0000313" key="5">
    <source>
        <dbReference type="EMBL" id="SNR68701.1"/>
    </source>
</evidence>
<dbReference type="InterPro" id="IPR003148">
    <property type="entry name" value="RCK_N"/>
</dbReference>
<name>A0A238YD84_9ACTN</name>
<organism evidence="5 6">
    <name type="scientific">Actinomadura mexicana</name>
    <dbReference type="NCBI Taxonomy" id="134959"/>
    <lineage>
        <taxon>Bacteria</taxon>
        <taxon>Bacillati</taxon>
        <taxon>Actinomycetota</taxon>
        <taxon>Actinomycetes</taxon>
        <taxon>Streptosporangiales</taxon>
        <taxon>Thermomonosporaceae</taxon>
        <taxon>Actinomadura</taxon>
    </lineage>
</organism>
<reference evidence="6" key="1">
    <citation type="submission" date="2017-06" db="EMBL/GenBank/DDBJ databases">
        <authorList>
            <person name="Varghese N."/>
            <person name="Submissions S."/>
        </authorList>
    </citation>
    <scope>NUCLEOTIDE SEQUENCE [LARGE SCALE GENOMIC DNA]</scope>
    <source>
        <strain evidence="6">DSM 44485</strain>
    </source>
</reference>
<keyword evidence="5" id="KW-0407">Ion channel</keyword>
<feature type="region of interest" description="Disordered" evidence="2">
    <location>
        <begin position="332"/>
        <end position="370"/>
    </location>
</feature>
<dbReference type="PANTHER" id="PTHR43833">
    <property type="entry name" value="POTASSIUM CHANNEL PROTEIN 2-RELATED-RELATED"/>
    <property type="match status" value="1"/>
</dbReference>
<dbReference type="RefSeq" id="WP_089312512.1">
    <property type="nucleotide sequence ID" value="NZ_FZNP01000005.1"/>
</dbReference>
<keyword evidence="5" id="KW-0813">Transport</keyword>